<evidence type="ECO:0000313" key="3">
    <source>
        <dbReference type="Proteomes" id="UP001433268"/>
    </source>
</evidence>
<reference evidence="2 3" key="1">
    <citation type="submission" date="2023-01" db="EMBL/GenBank/DDBJ databases">
        <title>Analysis of 21 Apiospora genomes using comparative genomics revels a genus with tremendous synthesis potential of carbohydrate active enzymes and secondary metabolites.</title>
        <authorList>
            <person name="Sorensen T."/>
        </authorList>
    </citation>
    <scope>NUCLEOTIDE SEQUENCE [LARGE SCALE GENOMIC DNA]</scope>
    <source>
        <strain evidence="2 3">CBS 114990</strain>
    </source>
</reference>
<protein>
    <submittedName>
        <fullName evidence="2">Uncharacterized protein</fullName>
    </submittedName>
</protein>
<keyword evidence="1" id="KW-0812">Transmembrane</keyword>
<feature type="transmembrane region" description="Helical" evidence="1">
    <location>
        <begin position="86"/>
        <end position="109"/>
    </location>
</feature>
<keyword evidence="1" id="KW-1133">Transmembrane helix</keyword>
<feature type="transmembrane region" description="Helical" evidence="1">
    <location>
        <begin position="49"/>
        <end position="74"/>
    </location>
</feature>
<accession>A0ABR1VHE8</accession>
<comment type="caution">
    <text evidence="2">The sequence shown here is derived from an EMBL/GenBank/DDBJ whole genome shotgun (WGS) entry which is preliminary data.</text>
</comment>
<keyword evidence="3" id="KW-1185">Reference proteome</keyword>
<dbReference type="RefSeq" id="XP_066664472.1">
    <property type="nucleotide sequence ID" value="XM_066815182.1"/>
</dbReference>
<dbReference type="GeneID" id="92048242"/>
<organism evidence="2 3">
    <name type="scientific">Apiospora hydei</name>
    <dbReference type="NCBI Taxonomy" id="1337664"/>
    <lineage>
        <taxon>Eukaryota</taxon>
        <taxon>Fungi</taxon>
        <taxon>Dikarya</taxon>
        <taxon>Ascomycota</taxon>
        <taxon>Pezizomycotina</taxon>
        <taxon>Sordariomycetes</taxon>
        <taxon>Xylariomycetidae</taxon>
        <taxon>Amphisphaeriales</taxon>
        <taxon>Apiosporaceae</taxon>
        <taxon>Apiospora</taxon>
    </lineage>
</organism>
<sequence length="167" mass="17379">MELRPWLAALSFLLFDLFFLVVLFRAGLRHVMLVLHLLHRSLDLGGKRVIQHLGIPTGALQGLVLLGALLGVALEELGQGLLDAQPGVLVLVPGAVFGVKGGVEIVVVVAVERRLRLEVLGRQDGVDGLLARVLGGVLLGVGFALVGGAGLVLQPARGGDGRRAGGN</sequence>
<evidence type="ECO:0000313" key="2">
    <source>
        <dbReference type="EMBL" id="KAK8070664.1"/>
    </source>
</evidence>
<dbReference type="Proteomes" id="UP001433268">
    <property type="component" value="Unassembled WGS sequence"/>
</dbReference>
<keyword evidence="1" id="KW-0472">Membrane</keyword>
<name>A0ABR1VHE8_9PEZI</name>
<evidence type="ECO:0000256" key="1">
    <source>
        <dbReference type="SAM" id="Phobius"/>
    </source>
</evidence>
<dbReference type="EMBL" id="JAQQWN010000008">
    <property type="protein sequence ID" value="KAK8070664.1"/>
    <property type="molecule type" value="Genomic_DNA"/>
</dbReference>
<gene>
    <name evidence="2" type="ORF">PG997_010867</name>
</gene>
<feature type="transmembrane region" description="Helical" evidence="1">
    <location>
        <begin position="6"/>
        <end position="28"/>
    </location>
</feature>
<proteinExistence type="predicted"/>
<feature type="transmembrane region" description="Helical" evidence="1">
    <location>
        <begin position="129"/>
        <end position="153"/>
    </location>
</feature>